<protein>
    <recommendedName>
        <fullName evidence="3">Response regulatory domain-containing protein</fullName>
    </recommendedName>
</protein>
<evidence type="ECO:0000313" key="5">
    <source>
        <dbReference type="Proteomes" id="UP000177309"/>
    </source>
</evidence>
<evidence type="ECO:0000256" key="1">
    <source>
        <dbReference type="ARBA" id="ARBA00022553"/>
    </source>
</evidence>
<evidence type="ECO:0000256" key="2">
    <source>
        <dbReference type="PROSITE-ProRule" id="PRU00169"/>
    </source>
</evidence>
<dbReference type="CDD" id="cd00156">
    <property type="entry name" value="REC"/>
    <property type="match status" value="1"/>
</dbReference>
<dbReference type="InterPro" id="IPR036890">
    <property type="entry name" value="HATPase_C_sf"/>
</dbReference>
<proteinExistence type="predicted"/>
<dbReference type="PANTHER" id="PTHR44591:SF3">
    <property type="entry name" value="RESPONSE REGULATORY DOMAIN-CONTAINING PROTEIN"/>
    <property type="match status" value="1"/>
</dbReference>
<dbReference type="GO" id="GO:0000160">
    <property type="term" value="P:phosphorelay signal transduction system"/>
    <property type="evidence" value="ECO:0007669"/>
    <property type="project" value="InterPro"/>
</dbReference>
<dbReference type="SMART" id="SM00448">
    <property type="entry name" value="REC"/>
    <property type="match status" value="1"/>
</dbReference>
<dbReference type="PROSITE" id="PS50110">
    <property type="entry name" value="RESPONSE_REGULATORY"/>
    <property type="match status" value="1"/>
</dbReference>
<evidence type="ECO:0000259" key="3">
    <source>
        <dbReference type="PROSITE" id="PS50110"/>
    </source>
</evidence>
<dbReference type="SUPFAM" id="SSF52172">
    <property type="entry name" value="CheY-like"/>
    <property type="match status" value="1"/>
</dbReference>
<dbReference type="EMBL" id="MEUI01000011">
    <property type="protein sequence ID" value="OGC34971.1"/>
    <property type="molecule type" value="Genomic_DNA"/>
</dbReference>
<feature type="modified residue" description="4-aspartylphosphate" evidence="2">
    <location>
        <position position="139"/>
    </location>
</feature>
<feature type="domain" description="Response regulatory" evidence="3">
    <location>
        <begin position="88"/>
        <end position="203"/>
    </location>
</feature>
<dbReference type="InterPro" id="IPR011006">
    <property type="entry name" value="CheY-like_superfamily"/>
</dbReference>
<dbReference type="Gene3D" id="3.30.565.10">
    <property type="entry name" value="Histidine kinase-like ATPase, C-terminal domain"/>
    <property type="match status" value="1"/>
</dbReference>
<comment type="caution">
    <text evidence="4">The sequence shown here is derived from an EMBL/GenBank/DDBJ whole genome shotgun (WGS) entry which is preliminary data.</text>
</comment>
<accession>A0A1F4TQJ0</accession>
<reference evidence="4 5" key="1">
    <citation type="journal article" date="2016" name="Nat. Commun.">
        <title>Thousands of microbial genomes shed light on interconnected biogeochemical processes in an aquifer system.</title>
        <authorList>
            <person name="Anantharaman K."/>
            <person name="Brown C.T."/>
            <person name="Hug L.A."/>
            <person name="Sharon I."/>
            <person name="Castelle C.J."/>
            <person name="Probst A.J."/>
            <person name="Thomas B.C."/>
            <person name="Singh A."/>
            <person name="Wilkins M.J."/>
            <person name="Karaoz U."/>
            <person name="Brodie E.L."/>
            <person name="Williams K.H."/>
            <person name="Hubbard S.S."/>
            <person name="Banfield J.F."/>
        </authorList>
    </citation>
    <scope>NUCLEOTIDE SEQUENCE [LARGE SCALE GENOMIC DNA]</scope>
</reference>
<dbReference type="Proteomes" id="UP000177309">
    <property type="component" value="Unassembled WGS sequence"/>
</dbReference>
<dbReference type="AlphaFoldDB" id="A0A1F4TQJ0"/>
<dbReference type="Gene3D" id="3.40.50.2300">
    <property type="match status" value="1"/>
</dbReference>
<sequence>MIVRPLKNAWKMLMTADSPVFRAGDRITRALIGDHRDSGPGHAVAVQGAHGTLMSVPPQVAQTLDSLRPVLAAAAVGEGAGTAESKGTILFVEDQGSFRSVGKVLLGRKKYTILEATSRQEAIGFLRDPSNKIDILVTDIKMGEDDAGVKLIGEAREINPELIVVVLTGYPQNEPEVMAAGADRYFTKPGNFAEIGRAIDSLVEAQEARKELAPTIWEKFGAFLSTMTSKINDPGVLDRLQRLNEQVGEITNPPAPLYPIRFDVVQALWTLKAGNPDASFSAAEESVFVTLDRKHFFKSILYSIHIARKAVENMGEEANISVALTQEDGDIVVRITDNSRRDKALSLEGIKDDLLQHDRIDLYDDYIALTLVKQYVEAQNGTVEVKNSGPTGTTLIIKYPWLSARLT</sequence>
<dbReference type="InterPro" id="IPR050595">
    <property type="entry name" value="Bact_response_regulator"/>
</dbReference>
<evidence type="ECO:0000313" key="4">
    <source>
        <dbReference type="EMBL" id="OGC34971.1"/>
    </source>
</evidence>
<dbReference type="InterPro" id="IPR001789">
    <property type="entry name" value="Sig_transdc_resp-reg_receiver"/>
</dbReference>
<name>A0A1F4TQJ0_UNCSA</name>
<dbReference type="PANTHER" id="PTHR44591">
    <property type="entry name" value="STRESS RESPONSE REGULATOR PROTEIN 1"/>
    <property type="match status" value="1"/>
</dbReference>
<organism evidence="4 5">
    <name type="scientific">candidate division WOR-1 bacterium RIFOXYC2_FULL_41_25</name>
    <dbReference type="NCBI Taxonomy" id="1802586"/>
    <lineage>
        <taxon>Bacteria</taxon>
        <taxon>Bacillati</taxon>
        <taxon>Saganbacteria</taxon>
    </lineage>
</organism>
<keyword evidence="1 2" id="KW-0597">Phosphoprotein</keyword>
<dbReference type="SUPFAM" id="SSF55874">
    <property type="entry name" value="ATPase domain of HSP90 chaperone/DNA topoisomerase II/histidine kinase"/>
    <property type="match status" value="1"/>
</dbReference>
<gene>
    <name evidence="4" type="ORF">A2462_05180</name>
</gene>
<dbReference type="Pfam" id="PF00072">
    <property type="entry name" value="Response_reg"/>
    <property type="match status" value="1"/>
</dbReference>